<comment type="caution">
    <text evidence="2">The sequence shown here is derived from an EMBL/GenBank/DDBJ whole genome shotgun (WGS) entry which is preliminary data.</text>
</comment>
<proteinExistence type="predicted"/>
<sequence>MAAEDGETRKGKVDDGASLEREGGTTETERREPSAERDALLTMLLNRLVRNESP</sequence>
<gene>
    <name evidence="2" type="ORF">Slati_1890500</name>
</gene>
<name>A0AAW2X695_9LAMI</name>
<accession>A0AAW2X695</accession>
<organism evidence="2">
    <name type="scientific">Sesamum latifolium</name>
    <dbReference type="NCBI Taxonomy" id="2727402"/>
    <lineage>
        <taxon>Eukaryota</taxon>
        <taxon>Viridiplantae</taxon>
        <taxon>Streptophyta</taxon>
        <taxon>Embryophyta</taxon>
        <taxon>Tracheophyta</taxon>
        <taxon>Spermatophyta</taxon>
        <taxon>Magnoliopsida</taxon>
        <taxon>eudicotyledons</taxon>
        <taxon>Gunneridae</taxon>
        <taxon>Pentapetalae</taxon>
        <taxon>asterids</taxon>
        <taxon>lamiids</taxon>
        <taxon>Lamiales</taxon>
        <taxon>Pedaliaceae</taxon>
        <taxon>Sesamum</taxon>
    </lineage>
</organism>
<evidence type="ECO:0000313" key="2">
    <source>
        <dbReference type="EMBL" id="KAL0447626.1"/>
    </source>
</evidence>
<reference evidence="2" key="2">
    <citation type="journal article" date="2024" name="Plant">
        <title>Genomic evolution and insights into agronomic trait innovations of Sesamum species.</title>
        <authorList>
            <person name="Miao H."/>
            <person name="Wang L."/>
            <person name="Qu L."/>
            <person name="Liu H."/>
            <person name="Sun Y."/>
            <person name="Le M."/>
            <person name="Wang Q."/>
            <person name="Wei S."/>
            <person name="Zheng Y."/>
            <person name="Lin W."/>
            <person name="Duan Y."/>
            <person name="Cao H."/>
            <person name="Xiong S."/>
            <person name="Wang X."/>
            <person name="Wei L."/>
            <person name="Li C."/>
            <person name="Ma Q."/>
            <person name="Ju M."/>
            <person name="Zhao R."/>
            <person name="Li G."/>
            <person name="Mu C."/>
            <person name="Tian Q."/>
            <person name="Mei H."/>
            <person name="Zhang T."/>
            <person name="Gao T."/>
            <person name="Zhang H."/>
        </authorList>
    </citation>
    <scope>NUCLEOTIDE SEQUENCE</scope>
    <source>
        <strain evidence="2">KEN1</strain>
    </source>
</reference>
<reference evidence="2" key="1">
    <citation type="submission" date="2020-06" db="EMBL/GenBank/DDBJ databases">
        <authorList>
            <person name="Li T."/>
            <person name="Hu X."/>
            <person name="Zhang T."/>
            <person name="Song X."/>
            <person name="Zhang H."/>
            <person name="Dai N."/>
            <person name="Sheng W."/>
            <person name="Hou X."/>
            <person name="Wei L."/>
        </authorList>
    </citation>
    <scope>NUCLEOTIDE SEQUENCE</scope>
    <source>
        <strain evidence="2">KEN1</strain>
        <tissue evidence="2">Leaf</tissue>
    </source>
</reference>
<feature type="region of interest" description="Disordered" evidence="1">
    <location>
        <begin position="1"/>
        <end position="38"/>
    </location>
</feature>
<protein>
    <submittedName>
        <fullName evidence="2">Uncharacterized protein</fullName>
    </submittedName>
</protein>
<evidence type="ECO:0000256" key="1">
    <source>
        <dbReference type="SAM" id="MobiDB-lite"/>
    </source>
</evidence>
<dbReference type="AlphaFoldDB" id="A0AAW2X695"/>
<dbReference type="EMBL" id="JACGWN010000006">
    <property type="protein sequence ID" value="KAL0447626.1"/>
    <property type="molecule type" value="Genomic_DNA"/>
</dbReference>